<gene>
    <name evidence="2" type="ORF">METZ01_LOCUS310775</name>
</gene>
<feature type="region of interest" description="Disordered" evidence="1">
    <location>
        <begin position="33"/>
        <end position="88"/>
    </location>
</feature>
<organism evidence="2">
    <name type="scientific">marine metagenome</name>
    <dbReference type="NCBI Taxonomy" id="408172"/>
    <lineage>
        <taxon>unclassified sequences</taxon>
        <taxon>metagenomes</taxon>
        <taxon>ecological metagenomes</taxon>
    </lineage>
</organism>
<evidence type="ECO:0000313" key="2">
    <source>
        <dbReference type="EMBL" id="SVC57921.1"/>
    </source>
</evidence>
<dbReference type="EMBL" id="UINC01098987">
    <property type="protein sequence ID" value="SVC57921.1"/>
    <property type="molecule type" value="Genomic_DNA"/>
</dbReference>
<proteinExistence type="predicted"/>
<protein>
    <submittedName>
        <fullName evidence="2">Uncharacterized protein</fullName>
    </submittedName>
</protein>
<name>A0A382NEB6_9ZZZZ</name>
<reference evidence="2" key="1">
    <citation type="submission" date="2018-05" db="EMBL/GenBank/DDBJ databases">
        <authorList>
            <person name="Lanie J.A."/>
            <person name="Ng W.-L."/>
            <person name="Kazmierczak K.M."/>
            <person name="Andrzejewski T.M."/>
            <person name="Davidsen T.M."/>
            <person name="Wayne K.J."/>
            <person name="Tettelin H."/>
            <person name="Glass J.I."/>
            <person name="Rusch D."/>
            <person name="Podicherti R."/>
            <person name="Tsui H.-C.T."/>
            <person name="Winkler M.E."/>
        </authorList>
    </citation>
    <scope>NUCLEOTIDE SEQUENCE</scope>
</reference>
<accession>A0A382NEB6</accession>
<dbReference type="AlphaFoldDB" id="A0A382NEB6"/>
<feature type="compositionally biased region" description="Polar residues" evidence="1">
    <location>
        <begin position="61"/>
        <end position="88"/>
    </location>
</feature>
<evidence type="ECO:0000256" key="1">
    <source>
        <dbReference type="SAM" id="MobiDB-lite"/>
    </source>
</evidence>
<sequence length="88" mass="9861">MNALARYLLVFLLGWSGAVWSYSDIIYKKEAPSKKIETPKQANDISLPDSLKPKPEAISEPTPQEIQKDTSPTTVDNKQSIEEQTVNQ</sequence>